<dbReference type="Proteomes" id="UP000463470">
    <property type="component" value="Unassembled WGS sequence"/>
</dbReference>
<accession>A0A845LEF4</accession>
<comment type="caution">
    <text evidence="1">The sequence shown here is derived from an EMBL/GenBank/DDBJ whole genome shotgun (WGS) entry which is preliminary data.</text>
</comment>
<protein>
    <recommendedName>
        <fullName evidence="3">Thymidylate synthase</fullName>
    </recommendedName>
</protein>
<gene>
    <name evidence="1" type="ORF">GTO91_16460</name>
</gene>
<sequence length="249" mass="28791">MSVPELIEAEGFQDAWLQAVRLLRDSRWTHWNLVVHIRNPNAFDGRLHEEVERFASDIDILSPKAVAYTIFPYKLYAKYPAMDDFFEKYNGERGLYKRQYAGKPGAWGTYFRRMTHFETINTRGRSVVENQLKRIISAVQSNPRTVKAAYTMTICRPGGESVRPRGGPCLNYVAVQQEPGDPRRMGLLCVYRSHDFLERAYGNYWGLCQLLNFIAEQTGGQASWLTCVSSRAFVENHKEELSRLVDRLR</sequence>
<proteinExistence type="predicted"/>
<evidence type="ECO:0000313" key="2">
    <source>
        <dbReference type="Proteomes" id="UP000463470"/>
    </source>
</evidence>
<name>A0A845LEF4_9FIRM</name>
<evidence type="ECO:0008006" key="3">
    <source>
        <dbReference type="Google" id="ProtNLM"/>
    </source>
</evidence>
<organism evidence="1 2">
    <name type="scientific">Heliomicrobium undosum</name>
    <dbReference type="NCBI Taxonomy" id="121734"/>
    <lineage>
        <taxon>Bacteria</taxon>
        <taxon>Bacillati</taxon>
        <taxon>Bacillota</taxon>
        <taxon>Clostridia</taxon>
        <taxon>Eubacteriales</taxon>
        <taxon>Heliobacteriaceae</taxon>
        <taxon>Heliomicrobium</taxon>
    </lineage>
</organism>
<evidence type="ECO:0000313" key="1">
    <source>
        <dbReference type="EMBL" id="MZP31301.1"/>
    </source>
</evidence>
<dbReference type="InterPro" id="IPR036926">
    <property type="entry name" value="Thymidate_synth/dCMP_Mease_sf"/>
</dbReference>
<dbReference type="SUPFAM" id="SSF55831">
    <property type="entry name" value="Thymidylate synthase/dCMP hydroxymethylase"/>
    <property type="match status" value="1"/>
</dbReference>
<keyword evidence="2" id="KW-1185">Reference proteome</keyword>
<dbReference type="Gene3D" id="3.30.572.10">
    <property type="entry name" value="Thymidylate synthase/dCMP hydroxymethylase domain"/>
    <property type="match status" value="1"/>
</dbReference>
<dbReference type="EMBL" id="WXEY01000031">
    <property type="protein sequence ID" value="MZP31301.1"/>
    <property type="molecule type" value="Genomic_DNA"/>
</dbReference>
<dbReference type="AlphaFoldDB" id="A0A845LEF4"/>
<dbReference type="RefSeq" id="WP_161259817.1">
    <property type="nucleotide sequence ID" value="NZ_WXEY01000031.1"/>
</dbReference>
<dbReference type="OrthoDB" id="2111297at2"/>
<reference evidence="1 2" key="1">
    <citation type="submission" date="2020-01" db="EMBL/GenBank/DDBJ databases">
        <title>Whole-genome sequence of Heliobacterium undosum DSM 13378.</title>
        <authorList>
            <person name="Kyndt J.A."/>
            <person name="Meyer T.E."/>
        </authorList>
    </citation>
    <scope>NUCLEOTIDE SEQUENCE [LARGE SCALE GENOMIC DNA]</scope>
    <source>
        <strain evidence="1 2">DSM 13378</strain>
    </source>
</reference>